<organism evidence="1 2">
    <name type="scientific">Xylaria curta</name>
    <dbReference type="NCBI Taxonomy" id="42375"/>
    <lineage>
        <taxon>Eukaryota</taxon>
        <taxon>Fungi</taxon>
        <taxon>Dikarya</taxon>
        <taxon>Ascomycota</taxon>
        <taxon>Pezizomycotina</taxon>
        <taxon>Sordariomycetes</taxon>
        <taxon>Xylariomycetidae</taxon>
        <taxon>Xylariales</taxon>
        <taxon>Xylariaceae</taxon>
        <taxon>Xylaria</taxon>
    </lineage>
</organism>
<comment type="caution">
    <text evidence="1">The sequence shown here is derived from an EMBL/GenBank/DDBJ whole genome shotgun (WGS) entry which is preliminary data.</text>
</comment>
<evidence type="ECO:0000313" key="2">
    <source>
        <dbReference type="Proteomes" id="UP001143856"/>
    </source>
</evidence>
<proteinExistence type="predicted"/>
<accession>A0ACC1PBI6</accession>
<protein>
    <submittedName>
        <fullName evidence="1">Uncharacterized protein</fullName>
    </submittedName>
</protein>
<keyword evidence="2" id="KW-1185">Reference proteome</keyword>
<gene>
    <name evidence="1" type="ORF">NUW58_g3534</name>
</gene>
<name>A0ACC1PBI6_9PEZI</name>
<reference evidence="1" key="1">
    <citation type="submission" date="2022-10" db="EMBL/GenBank/DDBJ databases">
        <title>Genome Sequence of Xylaria curta.</title>
        <authorList>
            <person name="Buettner E."/>
        </authorList>
    </citation>
    <scope>NUCLEOTIDE SEQUENCE</scope>
    <source>
        <strain evidence="1">Babe10</strain>
    </source>
</reference>
<dbReference type="EMBL" id="JAPDGR010000542">
    <property type="protein sequence ID" value="KAJ2989311.1"/>
    <property type="molecule type" value="Genomic_DNA"/>
</dbReference>
<sequence>MYLYQRFGGIRSQSFPETRTVPTWPLLCGIALQKETAPETRDLRGSSLQAAFASLFDSGGIFMPLSVLGTALLPALRGGDLVSGESHDGVLECLDIRHPVDDVVRQAQVYLGRKAAMPLPELHPRFVVFFGIRMELRYQRHRQSVYKRSSSCFARRGAHCKTRPDSSGKTRPLAPNVERQPDLRGQTC</sequence>
<dbReference type="Proteomes" id="UP001143856">
    <property type="component" value="Unassembled WGS sequence"/>
</dbReference>
<evidence type="ECO:0000313" key="1">
    <source>
        <dbReference type="EMBL" id="KAJ2989311.1"/>
    </source>
</evidence>